<organism evidence="2 3">
    <name type="scientific">Hymenolepis diminuta</name>
    <name type="common">Rat tapeworm</name>
    <dbReference type="NCBI Taxonomy" id="6216"/>
    <lineage>
        <taxon>Eukaryota</taxon>
        <taxon>Metazoa</taxon>
        <taxon>Spiralia</taxon>
        <taxon>Lophotrochozoa</taxon>
        <taxon>Platyhelminthes</taxon>
        <taxon>Cestoda</taxon>
        <taxon>Eucestoda</taxon>
        <taxon>Cyclophyllidea</taxon>
        <taxon>Hymenolepididae</taxon>
        <taxon>Hymenolepis</taxon>
    </lineage>
</organism>
<sequence>MAIWTNKVKQKLGALLLILWKASPIETVDKYALLQGITVQMHLPKPDMNLDFRVKIVELLMQRSAEGGTGGGEKWQWLVYIPMNEQHGFNPLGVYFQRRVYVVDCYENIKKMEMLDMSTGGQWTSLTFSIRSPIQRLSIQSMAIVGNESFVLG</sequence>
<proteinExistence type="predicted"/>
<keyword evidence="3" id="KW-1185">Reference proteome</keyword>
<protein>
    <submittedName>
        <fullName evidence="2">Uncharacterized protein</fullName>
    </submittedName>
</protein>
<gene>
    <name evidence="2" type="ORF">WMSIL1_LOCUS91</name>
</gene>
<evidence type="ECO:0000313" key="3">
    <source>
        <dbReference type="Proteomes" id="UP000321570"/>
    </source>
</evidence>
<evidence type="ECO:0000313" key="2">
    <source>
        <dbReference type="EMBL" id="VUZ38690.1"/>
    </source>
</evidence>
<dbReference type="Proteomes" id="UP000321570">
    <property type="component" value="Unassembled WGS sequence"/>
</dbReference>
<dbReference type="EMBL" id="CABIJS010000004">
    <property type="protein sequence ID" value="VUZ38690.1"/>
    <property type="molecule type" value="Genomic_DNA"/>
</dbReference>
<feature type="signal peptide" evidence="1">
    <location>
        <begin position="1"/>
        <end position="27"/>
    </location>
</feature>
<reference evidence="2 3" key="1">
    <citation type="submission" date="2019-07" db="EMBL/GenBank/DDBJ databases">
        <authorList>
            <person name="Jastrzebski P J."/>
            <person name="Paukszto L."/>
            <person name="Jastrzebski P J."/>
        </authorList>
    </citation>
    <scope>NUCLEOTIDE SEQUENCE [LARGE SCALE GENOMIC DNA]</scope>
    <source>
        <strain evidence="2 3">WMS-il1</strain>
    </source>
</reference>
<dbReference type="AlphaFoldDB" id="A0A564XUP8"/>
<keyword evidence="1" id="KW-0732">Signal</keyword>
<name>A0A564XUP8_HYMDI</name>
<feature type="chain" id="PRO_5021917171" evidence="1">
    <location>
        <begin position="28"/>
        <end position="153"/>
    </location>
</feature>
<accession>A0A564XUP8</accession>
<evidence type="ECO:0000256" key="1">
    <source>
        <dbReference type="SAM" id="SignalP"/>
    </source>
</evidence>